<evidence type="ECO:0000256" key="4">
    <source>
        <dbReference type="ARBA" id="ARBA00022525"/>
    </source>
</evidence>
<reference evidence="11" key="2">
    <citation type="submission" date="2025-08" db="UniProtKB">
        <authorList>
            <consortium name="Ensembl"/>
        </authorList>
    </citation>
    <scope>IDENTIFICATION</scope>
</reference>
<name>H3C8N0_TETNG</name>
<reference evidence="12" key="1">
    <citation type="journal article" date="2004" name="Nature">
        <title>Genome duplication in the teleost fish Tetraodon nigroviridis reveals the early vertebrate proto-karyotype.</title>
        <authorList>
            <person name="Jaillon O."/>
            <person name="Aury J.-M."/>
            <person name="Brunet F."/>
            <person name="Petit J.-L."/>
            <person name="Stange-Thomann N."/>
            <person name="Mauceli E."/>
            <person name="Bouneau L."/>
            <person name="Fischer C."/>
            <person name="Ozouf-Costaz C."/>
            <person name="Bernot A."/>
            <person name="Nicaud S."/>
            <person name="Jaffe D."/>
            <person name="Fisher S."/>
            <person name="Lutfalla G."/>
            <person name="Dossat C."/>
            <person name="Segurens B."/>
            <person name="Dasilva C."/>
            <person name="Salanoubat M."/>
            <person name="Levy M."/>
            <person name="Boudet N."/>
            <person name="Castellano S."/>
            <person name="Anthouard V."/>
            <person name="Jubin C."/>
            <person name="Castelli V."/>
            <person name="Katinka M."/>
            <person name="Vacherie B."/>
            <person name="Biemont C."/>
            <person name="Skalli Z."/>
            <person name="Cattolico L."/>
            <person name="Poulain J."/>
            <person name="De Berardinis V."/>
            <person name="Cruaud C."/>
            <person name="Duprat S."/>
            <person name="Brottier P."/>
            <person name="Coutanceau J.-P."/>
            <person name="Gouzy J."/>
            <person name="Parra G."/>
            <person name="Lardier G."/>
            <person name="Chapple C."/>
            <person name="McKernan K.J."/>
            <person name="McEwan P."/>
            <person name="Bosak S."/>
            <person name="Kellis M."/>
            <person name="Volff J.-N."/>
            <person name="Guigo R."/>
            <person name="Zody M.C."/>
            <person name="Mesirov J."/>
            <person name="Lindblad-Toh K."/>
            <person name="Birren B."/>
            <person name="Nusbaum C."/>
            <person name="Kahn D."/>
            <person name="Robinson-Rechavi M."/>
            <person name="Laudet V."/>
            <person name="Schachter V."/>
            <person name="Quetier F."/>
            <person name="Saurin W."/>
            <person name="Scarpelli C."/>
            <person name="Wincker P."/>
            <person name="Lander E.S."/>
            <person name="Weissenbach J."/>
            <person name="Roest Crollius H."/>
        </authorList>
    </citation>
    <scope>NUCLEOTIDE SEQUENCE [LARGE SCALE GENOMIC DNA]</scope>
</reference>
<keyword evidence="5" id="KW-0812">Transmembrane</keyword>
<dbReference type="Proteomes" id="UP000007303">
    <property type="component" value="Unassembled WGS sequence"/>
</dbReference>
<keyword evidence="4" id="KW-0964">Secreted</keyword>
<comment type="subcellular location">
    <subcellularLocation>
        <location evidence="1">Membrane</location>
    </subcellularLocation>
    <subcellularLocation>
        <location evidence="2">Secreted</location>
    </subcellularLocation>
</comment>
<dbReference type="InterPro" id="IPR001862">
    <property type="entry name" value="MAC_perforin"/>
</dbReference>
<evidence type="ECO:0000259" key="10">
    <source>
        <dbReference type="PROSITE" id="PS51412"/>
    </source>
</evidence>
<accession>H3C8N0</accession>
<keyword evidence="8" id="KW-0472">Membrane</keyword>
<dbReference type="AlphaFoldDB" id="H3C8N0"/>
<keyword evidence="6" id="KW-0677">Repeat</keyword>
<sequence>QDSKFLRVHQDLPVSTFRMRDSEDLVLSQPFLQFLHALPLEYNYALYREIFQRFGTHYYHSGVLGGRYDLLYQYSREQLQSSGTTEEHLSGCLAQETSWTVILYSQHSSVLRCSDNRMTEKFQGSGRAAEKSYSLVRGGRAREAAALAWERQGPTPDRTSYRNWAKSVLDNPAVVESQVSPLIDLVKRIPCAVTKRRHLRRALLQYLDEFDSCRCAPCPNNARAVLSGTECTCVCQTGTFGSHCEQRAPDYTSESVDGSWSCWGPWSSCGS</sequence>
<evidence type="ECO:0000256" key="3">
    <source>
        <dbReference type="ARBA" id="ARBA00009214"/>
    </source>
</evidence>
<dbReference type="InterPro" id="IPR048831">
    <property type="entry name" value="C8A_B_C6_EGF-like"/>
</dbReference>
<proteinExistence type="inferred from homology"/>
<dbReference type="InParanoid" id="H3C8N0"/>
<evidence type="ECO:0000313" key="11">
    <source>
        <dbReference type="Ensembl" id="ENSTNIP00000004602.1"/>
    </source>
</evidence>
<dbReference type="GO" id="GO:0005576">
    <property type="term" value="C:extracellular region"/>
    <property type="evidence" value="ECO:0007669"/>
    <property type="project" value="UniProtKB-SubCell"/>
</dbReference>
<evidence type="ECO:0000256" key="8">
    <source>
        <dbReference type="ARBA" id="ARBA00023136"/>
    </source>
</evidence>
<dbReference type="InterPro" id="IPR020863">
    <property type="entry name" value="MACPF_CS"/>
</dbReference>
<dbReference type="PROSITE" id="PS00279">
    <property type="entry name" value="MACPF_1"/>
    <property type="match status" value="1"/>
</dbReference>
<feature type="domain" description="MACPF" evidence="10">
    <location>
        <begin position="1"/>
        <end position="214"/>
    </location>
</feature>
<dbReference type="SMART" id="SM00457">
    <property type="entry name" value="MACPF"/>
    <property type="match status" value="1"/>
</dbReference>
<keyword evidence="9" id="KW-1015">Disulfide bond</keyword>
<dbReference type="GO" id="GO:0005579">
    <property type="term" value="C:membrane attack complex"/>
    <property type="evidence" value="ECO:0007669"/>
    <property type="project" value="InterPro"/>
</dbReference>
<dbReference type="HOGENOM" id="CLU_032453_0_0_1"/>
<evidence type="ECO:0000256" key="9">
    <source>
        <dbReference type="ARBA" id="ARBA00023157"/>
    </source>
</evidence>
<evidence type="ECO:0000256" key="5">
    <source>
        <dbReference type="ARBA" id="ARBA00022692"/>
    </source>
</evidence>
<dbReference type="PANTHER" id="PTHR45742:SF4">
    <property type="entry name" value="COMPLEMENT COMPONENT C6"/>
    <property type="match status" value="1"/>
</dbReference>
<evidence type="ECO:0000313" key="12">
    <source>
        <dbReference type="Proteomes" id="UP000007303"/>
    </source>
</evidence>
<dbReference type="PROSITE" id="PS51412">
    <property type="entry name" value="MACPF_2"/>
    <property type="match status" value="1"/>
</dbReference>
<dbReference type="GO" id="GO:0006956">
    <property type="term" value="P:complement activation"/>
    <property type="evidence" value="ECO:0007669"/>
    <property type="project" value="TreeGrafter"/>
</dbReference>
<evidence type="ECO:0000256" key="2">
    <source>
        <dbReference type="ARBA" id="ARBA00004613"/>
    </source>
</evidence>
<protein>
    <recommendedName>
        <fullName evidence="10">MACPF domain-containing protein</fullName>
    </recommendedName>
</protein>
<evidence type="ECO:0000256" key="1">
    <source>
        <dbReference type="ARBA" id="ARBA00004370"/>
    </source>
</evidence>
<dbReference type="PRINTS" id="PR00764">
    <property type="entry name" value="COMPLEMENTC9"/>
</dbReference>
<dbReference type="Ensembl" id="ENSTNIT00000004745.1">
    <property type="protein sequence ID" value="ENSTNIP00000004602.1"/>
    <property type="gene ID" value="ENSTNIG00000002164.1"/>
</dbReference>
<dbReference type="GeneTree" id="ENSGT00940000156814"/>
<dbReference type="GO" id="GO:0031640">
    <property type="term" value="P:killing of cells of another organism"/>
    <property type="evidence" value="ECO:0007669"/>
    <property type="project" value="UniProtKB-KW"/>
</dbReference>
<dbReference type="PANTHER" id="PTHR45742">
    <property type="entry name" value="COMPLEMENT COMPONENT C6"/>
    <property type="match status" value="1"/>
</dbReference>
<dbReference type="Pfam" id="PF21195">
    <property type="entry name" value="EGF_C8A_B_C6"/>
    <property type="match status" value="1"/>
</dbReference>
<dbReference type="InterPro" id="IPR020864">
    <property type="entry name" value="MACPF"/>
</dbReference>
<keyword evidence="7" id="KW-0204">Cytolysis</keyword>
<evidence type="ECO:0000256" key="6">
    <source>
        <dbReference type="ARBA" id="ARBA00022737"/>
    </source>
</evidence>
<organism evidence="11 12">
    <name type="scientific">Tetraodon nigroviridis</name>
    <name type="common">Spotted green pufferfish</name>
    <name type="synonym">Chelonodon nigroviridis</name>
    <dbReference type="NCBI Taxonomy" id="99883"/>
    <lineage>
        <taxon>Eukaryota</taxon>
        <taxon>Metazoa</taxon>
        <taxon>Chordata</taxon>
        <taxon>Craniata</taxon>
        <taxon>Vertebrata</taxon>
        <taxon>Euteleostomi</taxon>
        <taxon>Actinopterygii</taxon>
        <taxon>Neopterygii</taxon>
        <taxon>Teleostei</taxon>
        <taxon>Neoteleostei</taxon>
        <taxon>Acanthomorphata</taxon>
        <taxon>Eupercaria</taxon>
        <taxon>Tetraodontiformes</taxon>
        <taxon>Tetradontoidea</taxon>
        <taxon>Tetraodontidae</taxon>
        <taxon>Tetraodon</taxon>
    </lineage>
</organism>
<evidence type="ECO:0000256" key="7">
    <source>
        <dbReference type="ARBA" id="ARBA00022852"/>
    </source>
</evidence>
<keyword evidence="12" id="KW-1185">Reference proteome</keyword>
<dbReference type="OMA" id="TILAYHI"/>
<dbReference type="Pfam" id="PF01823">
    <property type="entry name" value="MACPF"/>
    <property type="match status" value="1"/>
</dbReference>
<dbReference type="STRING" id="99883.ENSTNIP00000004602"/>
<reference evidence="11" key="3">
    <citation type="submission" date="2025-09" db="UniProtKB">
        <authorList>
            <consortium name="Ensembl"/>
        </authorList>
    </citation>
    <scope>IDENTIFICATION</scope>
</reference>
<comment type="similarity">
    <text evidence="3">Belongs to the complement C6/C7/C8/C9 family.</text>
</comment>